<proteinExistence type="predicted"/>
<evidence type="ECO:0000313" key="3">
    <source>
        <dbReference type="Proteomes" id="UP000663499"/>
    </source>
</evidence>
<dbReference type="GO" id="GO:0005829">
    <property type="term" value="C:cytosol"/>
    <property type="evidence" value="ECO:0007669"/>
    <property type="project" value="TreeGrafter"/>
</dbReference>
<reference evidence="2" key="1">
    <citation type="submission" date="2021-03" db="EMBL/GenBank/DDBJ databases">
        <title>Alkalibacter marinus sp. nov., isolated from tidal flat sediment.</title>
        <authorList>
            <person name="Namirimu T."/>
            <person name="Yang J.-A."/>
            <person name="Yang S.-H."/>
            <person name="Kim Y.-J."/>
            <person name="Kwon K.K."/>
        </authorList>
    </citation>
    <scope>NUCLEOTIDE SEQUENCE</scope>
    <source>
        <strain evidence="2">ES005</strain>
    </source>
</reference>
<dbReference type="InterPro" id="IPR000944">
    <property type="entry name" value="Tscrpt_reg_Rrf2"/>
</dbReference>
<dbReference type="GO" id="GO:0003700">
    <property type="term" value="F:DNA-binding transcription factor activity"/>
    <property type="evidence" value="ECO:0007669"/>
    <property type="project" value="TreeGrafter"/>
</dbReference>
<gene>
    <name evidence="2" type="ORF">J0B03_06685</name>
</gene>
<protein>
    <submittedName>
        <fullName evidence="2">Rrf2 family transcriptional regulator</fullName>
    </submittedName>
</protein>
<dbReference type="NCBIfam" id="TIGR00738">
    <property type="entry name" value="rrf2_super"/>
    <property type="match status" value="1"/>
</dbReference>
<dbReference type="Pfam" id="PF02082">
    <property type="entry name" value="Rrf2"/>
    <property type="match status" value="1"/>
</dbReference>
<evidence type="ECO:0000313" key="2">
    <source>
        <dbReference type="EMBL" id="QSX07525.1"/>
    </source>
</evidence>
<dbReference type="RefSeq" id="WP_207298867.1">
    <property type="nucleotide sequence ID" value="NZ_CP071444.1"/>
</dbReference>
<dbReference type="Proteomes" id="UP000663499">
    <property type="component" value="Chromosome"/>
</dbReference>
<dbReference type="EMBL" id="CP071444">
    <property type="protein sequence ID" value="QSX07525.1"/>
    <property type="molecule type" value="Genomic_DNA"/>
</dbReference>
<dbReference type="Gene3D" id="1.10.10.10">
    <property type="entry name" value="Winged helix-like DNA-binding domain superfamily/Winged helix DNA-binding domain"/>
    <property type="match status" value="1"/>
</dbReference>
<keyword evidence="3" id="KW-1185">Reference proteome</keyword>
<organism evidence="2 3">
    <name type="scientific">Alkalibacter rhizosphaerae</name>
    <dbReference type="NCBI Taxonomy" id="2815577"/>
    <lineage>
        <taxon>Bacteria</taxon>
        <taxon>Bacillati</taxon>
        <taxon>Bacillota</taxon>
        <taxon>Clostridia</taxon>
        <taxon>Eubacteriales</taxon>
        <taxon>Eubacteriaceae</taxon>
        <taxon>Alkalibacter</taxon>
    </lineage>
</organism>
<name>A0A975AHI4_9FIRM</name>
<dbReference type="PANTHER" id="PTHR33221:SF5">
    <property type="entry name" value="HTH-TYPE TRANSCRIPTIONAL REGULATOR ISCR"/>
    <property type="match status" value="1"/>
</dbReference>
<accession>A0A975AHI4</accession>
<dbReference type="PANTHER" id="PTHR33221">
    <property type="entry name" value="WINGED HELIX-TURN-HELIX TRANSCRIPTIONAL REGULATOR, RRF2 FAMILY"/>
    <property type="match status" value="1"/>
</dbReference>
<dbReference type="SUPFAM" id="SSF46785">
    <property type="entry name" value="Winged helix' DNA-binding domain"/>
    <property type="match status" value="1"/>
</dbReference>
<sequence length="149" mass="16636">MKISTKGRYGLRAMIDLAIYSSNGHQALGQIAQRQNVSEIYLEQVFSALRKNNMVQSVKGAQGGYLLAVDPKDVTAGDILRVLEGDVSIIDYGNEDVGAEHSKLTTCINDMVWRRIDANIRDLVDGITLEEMVEDYKKKLGLHAPMYYI</sequence>
<evidence type="ECO:0000256" key="1">
    <source>
        <dbReference type="ARBA" id="ARBA00023125"/>
    </source>
</evidence>
<dbReference type="KEGG" id="alka:J0B03_06685"/>
<dbReference type="PROSITE" id="PS51197">
    <property type="entry name" value="HTH_RRF2_2"/>
    <property type="match status" value="1"/>
</dbReference>
<dbReference type="InterPro" id="IPR036388">
    <property type="entry name" value="WH-like_DNA-bd_sf"/>
</dbReference>
<dbReference type="InterPro" id="IPR036390">
    <property type="entry name" value="WH_DNA-bd_sf"/>
</dbReference>
<keyword evidence="1" id="KW-0238">DNA-binding</keyword>
<dbReference type="AlphaFoldDB" id="A0A975AHI4"/>
<dbReference type="GO" id="GO:0003677">
    <property type="term" value="F:DNA binding"/>
    <property type="evidence" value="ECO:0007669"/>
    <property type="project" value="UniProtKB-KW"/>
</dbReference>